<protein>
    <submittedName>
        <fullName evidence="1">Uncharacterized protein</fullName>
    </submittedName>
</protein>
<accession>A0A9N9RN98</accession>
<gene>
    <name evidence="1" type="ORF">CHIRRI_LOCUS2818</name>
</gene>
<evidence type="ECO:0000313" key="2">
    <source>
        <dbReference type="Proteomes" id="UP001153620"/>
    </source>
</evidence>
<evidence type="ECO:0000313" key="1">
    <source>
        <dbReference type="EMBL" id="CAG9799860.1"/>
    </source>
</evidence>
<reference evidence="1" key="1">
    <citation type="submission" date="2022-01" db="EMBL/GenBank/DDBJ databases">
        <authorList>
            <person name="King R."/>
        </authorList>
    </citation>
    <scope>NUCLEOTIDE SEQUENCE</scope>
</reference>
<dbReference type="AlphaFoldDB" id="A0A9N9RN98"/>
<keyword evidence="2" id="KW-1185">Reference proteome</keyword>
<sequence length="452" mass="52962">MSEGTCKRIMLLRVAGLAKDLQIHQLLYDIVKNSLKCSSELLQFMSKVDDDGSNIYSVTALFAKSDVFKFIHEELEKIATFEEIRKMLRSTDIWKRNLFQTAVNQNTFTVLHDSLWKVIRKYFNSAEILQFIKHIEAFDKNLLLLAILENTTGIVELTWKEIVQKINENSILDKTQKESFNKCQAIVNNVLQFHGIKVEDREILKFKWIENKDFEACKLFDSNLKLIDEANISIKSANDLAKFATDLEIKNHEILWRYLLKTFKNCIELFNLLSEVDRDNDNYIHLLIIFNKSDVIEFTIKMFKEILSSSQYQEILKSNGMLKINLMQKAIRDSKELKLHQILLKTFQDACKSKEEFLEILGEINEFGSNMFDVTASFTSMEIFNFMVEELAKVASNYKIKNLFNNLDFERQNLLQAANARNKFLEFHANIWRIIPKYFNSSEMVNIINHCD</sequence>
<name>A0A9N9RN98_9DIPT</name>
<dbReference type="EMBL" id="OU895877">
    <property type="protein sequence ID" value="CAG9799860.1"/>
    <property type="molecule type" value="Genomic_DNA"/>
</dbReference>
<organism evidence="1 2">
    <name type="scientific">Chironomus riparius</name>
    <dbReference type="NCBI Taxonomy" id="315576"/>
    <lineage>
        <taxon>Eukaryota</taxon>
        <taxon>Metazoa</taxon>
        <taxon>Ecdysozoa</taxon>
        <taxon>Arthropoda</taxon>
        <taxon>Hexapoda</taxon>
        <taxon>Insecta</taxon>
        <taxon>Pterygota</taxon>
        <taxon>Neoptera</taxon>
        <taxon>Endopterygota</taxon>
        <taxon>Diptera</taxon>
        <taxon>Nematocera</taxon>
        <taxon>Chironomoidea</taxon>
        <taxon>Chironomidae</taxon>
        <taxon>Chironominae</taxon>
        <taxon>Chironomus</taxon>
    </lineage>
</organism>
<proteinExistence type="predicted"/>
<reference evidence="1" key="2">
    <citation type="submission" date="2022-10" db="EMBL/GenBank/DDBJ databases">
        <authorList>
            <consortium name="ENA_rothamsted_submissions"/>
            <consortium name="culmorum"/>
            <person name="King R."/>
        </authorList>
    </citation>
    <scope>NUCLEOTIDE SEQUENCE</scope>
</reference>
<dbReference type="Proteomes" id="UP001153620">
    <property type="component" value="Chromosome 1"/>
</dbReference>